<name>X7YLJ9_MYCXE</name>
<dbReference type="PATRIC" id="fig|1299334.3.peg.9956"/>
<dbReference type="AlphaFoldDB" id="X7YLJ9"/>
<evidence type="ECO:0000313" key="2">
    <source>
        <dbReference type="EMBL" id="EUA07378.1"/>
    </source>
</evidence>
<comment type="caution">
    <text evidence="2">The sequence shown here is derived from an EMBL/GenBank/DDBJ whole genome shotgun (WGS) entry which is preliminary data.</text>
</comment>
<gene>
    <name evidence="2" type="ORF">I553_0368</name>
</gene>
<reference evidence="2" key="1">
    <citation type="submission" date="2014-01" db="EMBL/GenBank/DDBJ databases">
        <authorList>
            <person name="Brown-Elliot B."/>
            <person name="Wallace R."/>
            <person name="Lenaerts A."/>
            <person name="Ordway D."/>
            <person name="DeGroote M.A."/>
            <person name="Parker T."/>
            <person name="Sizemore C."/>
            <person name="Tallon L.J."/>
            <person name="Sadzewicz L.K."/>
            <person name="Sengamalay N."/>
            <person name="Fraser C.M."/>
            <person name="Hine E."/>
            <person name="Shefchek K.A."/>
            <person name="Das S.P."/>
            <person name="Tettelin H."/>
        </authorList>
    </citation>
    <scope>NUCLEOTIDE SEQUENCE [LARGE SCALE GENOMIC DNA]</scope>
    <source>
        <strain evidence="2">4042</strain>
    </source>
</reference>
<accession>X7YLJ9</accession>
<feature type="region of interest" description="Disordered" evidence="1">
    <location>
        <begin position="82"/>
        <end position="110"/>
    </location>
</feature>
<sequence>MSNPSGLAAQASMAPTASGSAAASTVASLASFDPQSGWFGLANTYANQFVSSGFPINLLSYLAQNTSAQALQTVGSQIGQGLSEGEAALGPLRGPGHSAPPDSQRSPRRR</sequence>
<organism evidence="2">
    <name type="scientific">Mycobacterium xenopi 4042</name>
    <dbReference type="NCBI Taxonomy" id="1299334"/>
    <lineage>
        <taxon>Bacteria</taxon>
        <taxon>Bacillati</taxon>
        <taxon>Actinomycetota</taxon>
        <taxon>Actinomycetes</taxon>
        <taxon>Mycobacteriales</taxon>
        <taxon>Mycobacteriaceae</taxon>
        <taxon>Mycobacterium</taxon>
    </lineage>
</organism>
<protein>
    <submittedName>
        <fullName evidence="2">Putative pPE35</fullName>
    </submittedName>
</protein>
<evidence type="ECO:0000256" key="1">
    <source>
        <dbReference type="SAM" id="MobiDB-lite"/>
    </source>
</evidence>
<proteinExistence type="predicted"/>
<dbReference type="EMBL" id="JAOB01000093">
    <property type="protein sequence ID" value="EUA07378.1"/>
    <property type="molecule type" value="Genomic_DNA"/>
</dbReference>